<dbReference type="Proteomes" id="UP000002524">
    <property type="component" value="Chromosome 1"/>
</dbReference>
<dbReference type="KEGG" id="dra:DR_1000"/>
<dbReference type="EMBL" id="AE000513">
    <property type="protein sequence ID" value="AAF10585.1"/>
    <property type="molecule type" value="Genomic_DNA"/>
</dbReference>
<dbReference type="eggNOG" id="COG1514">
    <property type="taxonomic scope" value="Bacteria"/>
</dbReference>
<keyword evidence="3" id="KW-1185">Reference proteome</keyword>
<accession>Q9RVM7</accession>
<dbReference type="PIR" id="H75448">
    <property type="entry name" value="H75448"/>
</dbReference>
<dbReference type="SUPFAM" id="SSF55144">
    <property type="entry name" value="LigT-like"/>
    <property type="match status" value="1"/>
</dbReference>
<dbReference type="OrthoDB" id="63166at2"/>
<proteinExistence type="predicted"/>
<dbReference type="InterPro" id="IPR009097">
    <property type="entry name" value="Cyclic_Pdiesterase"/>
</dbReference>
<evidence type="ECO:0000256" key="1">
    <source>
        <dbReference type="SAM" id="MobiDB-lite"/>
    </source>
</evidence>
<dbReference type="PATRIC" id="fig|243230.17.peg.1189"/>
<dbReference type="PANTHER" id="PTHR40037">
    <property type="entry name" value="PHOSPHOESTERASE YJCG-RELATED"/>
    <property type="match status" value="1"/>
</dbReference>
<dbReference type="Gene3D" id="3.90.1140.10">
    <property type="entry name" value="Cyclic phosphodiesterase"/>
    <property type="match status" value="1"/>
</dbReference>
<dbReference type="EnsemblBacteria" id="AAF10585">
    <property type="protein sequence ID" value="AAF10585"/>
    <property type="gene ID" value="DR_1000"/>
</dbReference>
<protein>
    <recommendedName>
        <fullName evidence="4">2'-5' RNA ligase</fullName>
    </recommendedName>
</protein>
<evidence type="ECO:0000313" key="3">
    <source>
        <dbReference type="Proteomes" id="UP000002524"/>
    </source>
</evidence>
<evidence type="ECO:0000313" key="2">
    <source>
        <dbReference type="EMBL" id="AAF10585.1"/>
    </source>
</evidence>
<evidence type="ECO:0008006" key="4">
    <source>
        <dbReference type="Google" id="ProtNLM"/>
    </source>
</evidence>
<dbReference type="STRING" id="243230.DR_1000"/>
<feature type="compositionally biased region" description="Polar residues" evidence="1">
    <location>
        <begin position="1"/>
        <end position="10"/>
    </location>
</feature>
<organism evidence="2 3">
    <name type="scientific">Deinococcus radiodurans (strain ATCC 13939 / DSM 20539 / JCM 16871 / CCUG 27074 / LMG 4051 / NBRC 15346 / NCIMB 9279 / VKM B-1422 / R1)</name>
    <dbReference type="NCBI Taxonomy" id="243230"/>
    <lineage>
        <taxon>Bacteria</taxon>
        <taxon>Thermotogati</taxon>
        <taxon>Deinococcota</taxon>
        <taxon>Deinococci</taxon>
        <taxon>Deinococcales</taxon>
        <taxon>Deinococcaceae</taxon>
        <taxon>Deinococcus</taxon>
    </lineage>
</organism>
<sequence length="195" mass="21597">MPSHPLSMTQPAPPTPHSAPGEAPAPLYSVVAWPPEALDTWMRRVQERLGVRGFGLPHLNLRAPFTTPLSSAELIAGLRGALQEQPMFDVQVKGWKQVPSVIFLECHLSAELRDLHDRLLEVGPSSRSPYDGAEYRPHLTLALGVLPWASEELWAQVQRQASPLGQFRVEALSLTREQRGEVQELHTFPLGLPGK</sequence>
<reference evidence="2 3" key="1">
    <citation type="journal article" date="1999" name="Science">
        <title>Genome sequence of the radioresistant bacterium Deinococcus radiodurans R1.</title>
        <authorList>
            <person name="White O."/>
            <person name="Eisen J.A."/>
            <person name="Heidelberg J.F."/>
            <person name="Hickey E.K."/>
            <person name="Peterson J.D."/>
            <person name="Dodson R.J."/>
            <person name="Haft D.H."/>
            <person name="Gwinn M.L."/>
            <person name="Nelson W.C."/>
            <person name="Richardson D.L."/>
            <person name="Moffat K.S."/>
            <person name="Qin H."/>
            <person name="Jiang L."/>
            <person name="Pamphile W."/>
            <person name="Crosby M."/>
            <person name="Shen M."/>
            <person name="Vamathevan J.J."/>
            <person name="Lam P."/>
            <person name="McDonald L."/>
            <person name="Utterback T."/>
            <person name="Zalewski C."/>
            <person name="Makarova K.S."/>
            <person name="Aravind L."/>
            <person name="Daly M.J."/>
            <person name="Minton K.W."/>
            <person name="Fleischmann R.D."/>
            <person name="Ketchum K.A."/>
            <person name="Nelson K.E."/>
            <person name="Salzberg S."/>
            <person name="Smith H.O."/>
            <person name="Venter J.C."/>
            <person name="Fraser C.M."/>
        </authorList>
    </citation>
    <scope>NUCLEOTIDE SEQUENCE [LARGE SCALE GENOMIC DNA]</scope>
    <source>
        <strain evidence="3">ATCC 13939 / DSM 20539 / JCM 16871 / LMG 4051 / NBRC 15346 / NCIMB 9279 / R1 / VKM B-1422</strain>
    </source>
</reference>
<dbReference type="PaxDb" id="243230-DR_1000"/>
<feature type="region of interest" description="Disordered" evidence="1">
    <location>
        <begin position="1"/>
        <end position="21"/>
    </location>
</feature>
<dbReference type="PANTHER" id="PTHR40037:SF1">
    <property type="entry name" value="PHOSPHOESTERASE SAOUHSC_00951-RELATED"/>
    <property type="match status" value="1"/>
</dbReference>
<dbReference type="HOGENOM" id="CLU_1388265_0_0_0"/>
<gene>
    <name evidence="2" type="ordered locus">DR_1000</name>
</gene>
<name>Q9RVM7_DEIRA</name>
<dbReference type="Pfam" id="PF13563">
    <property type="entry name" value="2_5_RNA_ligase2"/>
    <property type="match status" value="1"/>
</dbReference>
<dbReference type="InParanoid" id="Q9RVM7"/>
<dbReference type="AlphaFoldDB" id="Q9RVM7"/>
<dbReference type="InterPro" id="IPR050580">
    <property type="entry name" value="2H_phosphoesterase_YjcG-like"/>
</dbReference>